<dbReference type="Pfam" id="PF00147">
    <property type="entry name" value="Fibrinogen_C"/>
    <property type="match status" value="1"/>
</dbReference>
<sequence>MEDDEVQVRILKLEELIKQNNEQLLKLEADTDFKISGHIEATEELCCETHVREKETQLAACRAQVKTAAVEFKEIEDHFTTLLHNLTSCRISLMAKDYKTEIQSEVDLEAKISELSLQLKFKDAQILELQALTNEHSLKLQAAHSKLKAYEDELEEFQPRSCLPFGSTTGIYRIKLPGLDSFYVPCDARFAGSGWLVIQRRMDGSVNFYRNWSDYQLGFGALNGEFFIGLEKLHRLTALQPYELYVHLEDFEGEIRYAHYDNFSIGSEKTFYELSSLGRYTGNAGNSMGLNVLQKFSTLDSDNDSWLEGSCARRYHSAWWYAACAAFCNPNGKYYKRRQLNTSSRGKGIIWQHWHGFEETLKFIQLMIRPISAANY</sequence>
<keyword evidence="7" id="KW-1185">Reference proteome</keyword>
<dbReference type="GO" id="GO:0005577">
    <property type="term" value="C:fibrinogen complex"/>
    <property type="evidence" value="ECO:0007669"/>
    <property type="project" value="TreeGrafter"/>
</dbReference>
<dbReference type="OrthoDB" id="7735550at2759"/>
<evidence type="ECO:0000313" key="6">
    <source>
        <dbReference type="EMBL" id="EDW60293.1"/>
    </source>
</evidence>
<dbReference type="Gene3D" id="3.90.215.10">
    <property type="entry name" value="Gamma Fibrinogen, chain A, domain 1"/>
    <property type="match status" value="1"/>
</dbReference>
<keyword evidence="3" id="KW-1015">Disulfide bond</keyword>
<dbReference type="InterPro" id="IPR036056">
    <property type="entry name" value="Fibrinogen-like_C"/>
</dbReference>
<proteinExistence type="predicted"/>
<dbReference type="AlphaFoldDB" id="B4LPQ5"/>
<dbReference type="STRING" id="7244.B4LPQ5"/>
<evidence type="ECO:0000256" key="3">
    <source>
        <dbReference type="ARBA" id="ARBA00023157"/>
    </source>
</evidence>
<evidence type="ECO:0000256" key="2">
    <source>
        <dbReference type="ARBA" id="ARBA00022525"/>
    </source>
</evidence>
<feature type="domain" description="Fibrinogen C-terminal" evidence="5">
    <location>
        <begin position="153"/>
        <end position="372"/>
    </location>
</feature>
<dbReference type="eggNOG" id="KOG2579">
    <property type="taxonomic scope" value="Eukaryota"/>
</dbReference>
<dbReference type="KEGG" id="dvi:6625605"/>
<dbReference type="SMR" id="B4LPQ5"/>
<evidence type="ECO:0000313" key="7">
    <source>
        <dbReference type="Proteomes" id="UP000008792"/>
    </source>
</evidence>
<dbReference type="OMA" id="WHGFEET"/>
<evidence type="ECO:0000256" key="1">
    <source>
        <dbReference type="ARBA" id="ARBA00004613"/>
    </source>
</evidence>
<dbReference type="Proteomes" id="UP000008792">
    <property type="component" value="Unassembled WGS sequence"/>
</dbReference>
<dbReference type="GO" id="GO:0005201">
    <property type="term" value="F:extracellular matrix structural constituent"/>
    <property type="evidence" value="ECO:0007669"/>
    <property type="project" value="TreeGrafter"/>
</dbReference>
<organism evidence="6 7">
    <name type="scientific">Drosophila virilis</name>
    <name type="common">Fruit fly</name>
    <dbReference type="NCBI Taxonomy" id="7244"/>
    <lineage>
        <taxon>Eukaryota</taxon>
        <taxon>Metazoa</taxon>
        <taxon>Ecdysozoa</taxon>
        <taxon>Arthropoda</taxon>
        <taxon>Hexapoda</taxon>
        <taxon>Insecta</taxon>
        <taxon>Pterygota</taxon>
        <taxon>Neoptera</taxon>
        <taxon>Endopterygota</taxon>
        <taxon>Diptera</taxon>
        <taxon>Brachycera</taxon>
        <taxon>Muscomorpha</taxon>
        <taxon>Ephydroidea</taxon>
        <taxon>Drosophilidae</taxon>
        <taxon>Drosophila</taxon>
    </lineage>
</organism>
<protein>
    <recommendedName>
        <fullName evidence="5">Fibrinogen C-terminal domain-containing protein</fullName>
    </recommendedName>
</protein>
<dbReference type="EMBL" id="CH940648">
    <property type="protein sequence ID" value="EDW60293.1"/>
    <property type="molecule type" value="Genomic_DNA"/>
</dbReference>
<dbReference type="PROSITE" id="PS51406">
    <property type="entry name" value="FIBRINOGEN_C_2"/>
    <property type="match status" value="1"/>
</dbReference>
<dbReference type="InterPro" id="IPR002181">
    <property type="entry name" value="Fibrinogen_a/b/g_C_dom"/>
</dbReference>
<accession>B4LPQ5</accession>
<dbReference type="PANTHER" id="PTHR47221:SF5">
    <property type="entry name" value="FIBRINOGEN C-TERMINAL DOMAIN-CONTAINING PROTEIN"/>
    <property type="match status" value="1"/>
</dbReference>
<dbReference type="HOGENOM" id="CLU_038628_1_1_1"/>
<evidence type="ECO:0000259" key="5">
    <source>
        <dbReference type="PROSITE" id="PS51406"/>
    </source>
</evidence>
<dbReference type="PANTHER" id="PTHR47221">
    <property type="entry name" value="FIBRINOGEN ALPHA CHAIN"/>
    <property type="match status" value="1"/>
</dbReference>
<keyword evidence="2" id="KW-0964">Secreted</keyword>
<dbReference type="SMART" id="SM00186">
    <property type="entry name" value="FBG"/>
    <property type="match status" value="1"/>
</dbReference>
<name>B4LPQ5_DROVI</name>
<comment type="subcellular location">
    <subcellularLocation>
        <location evidence="1">Secreted</location>
    </subcellularLocation>
</comment>
<dbReference type="InterPro" id="IPR037579">
    <property type="entry name" value="FIB_ANG-like"/>
</dbReference>
<dbReference type="GO" id="GO:0034116">
    <property type="term" value="P:positive regulation of heterotypic cell-cell adhesion"/>
    <property type="evidence" value="ECO:0007669"/>
    <property type="project" value="TreeGrafter"/>
</dbReference>
<dbReference type="GO" id="GO:0030674">
    <property type="term" value="F:protein-macromolecule adaptor activity"/>
    <property type="evidence" value="ECO:0007669"/>
    <property type="project" value="TreeGrafter"/>
</dbReference>
<keyword evidence="4" id="KW-0325">Glycoprotein</keyword>
<dbReference type="SUPFAM" id="SSF56496">
    <property type="entry name" value="Fibrinogen C-terminal domain-like"/>
    <property type="match status" value="1"/>
</dbReference>
<gene>
    <name evidence="6" type="primary">Dvir\GJ20942</name>
    <name evidence="6" type="ORF">Dvir_GJ20942</name>
</gene>
<evidence type="ECO:0000256" key="4">
    <source>
        <dbReference type="ARBA" id="ARBA00023180"/>
    </source>
</evidence>
<dbReference type="InterPro" id="IPR014716">
    <property type="entry name" value="Fibrinogen_a/b/g_C_1"/>
</dbReference>
<reference evidence="6 7" key="1">
    <citation type="journal article" date="2007" name="Nature">
        <title>Evolution of genes and genomes on the Drosophila phylogeny.</title>
        <authorList>
            <consortium name="Drosophila 12 Genomes Consortium"/>
            <person name="Clark A.G."/>
            <person name="Eisen M.B."/>
            <person name="Smith D.R."/>
            <person name="Bergman C.M."/>
            <person name="Oliver B."/>
            <person name="Markow T.A."/>
            <person name="Kaufman T.C."/>
            <person name="Kellis M."/>
            <person name="Gelbart W."/>
            <person name="Iyer V.N."/>
            <person name="Pollard D.A."/>
            <person name="Sackton T.B."/>
            <person name="Larracuente A.M."/>
            <person name="Singh N.D."/>
            <person name="Abad J.P."/>
            <person name="Abt D.N."/>
            <person name="Adryan B."/>
            <person name="Aguade M."/>
            <person name="Akashi H."/>
            <person name="Anderson W.W."/>
            <person name="Aquadro C.F."/>
            <person name="Ardell D.H."/>
            <person name="Arguello R."/>
            <person name="Artieri C.G."/>
            <person name="Barbash D.A."/>
            <person name="Barker D."/>
            <person name="Barsanti P."/>
            <person name="Batterham P."/>
            <person name="Batzoglou S."/>
            <person name="Begun D."/>
            <person name="Bhutkar A."/>
            <person name="Blanco E."/>
            <person name="Bosak S.A."/>
            <person name="Bradley R.K."/>
            <person name="Brand A.D."/>
            <person name="Brent M.R."/>
            <person name="Brooks A.N."/>
            <person name="Brown R.H."/>
            <person name="Butlin R.K."/>
            <person name="Caggese C."/>
            <person name="Calvi B.R."/>
            <person name="Bernardo de Carvalho A."/>
            <person name="Caspi A."/>
            <person name="Castrezana S."/>
            <person name="Celniker S.E."/>
            <person name="Chang J.L."/>
            <person name="Chapple C."/>
            <person name="Chatterji S."/>
            <person name="Chinwalla A."/>
            <person name="Civetta A."/>
            <person name="Clifton S.W."/>
            <person name="Comeron J.M."/>
            <person name="Costello J.C."/>
            <person name="Coyne J.A."/>
            <person name="Daub J."/>
            <person name="David R.G."/>
            <person name="Delcher A.L."/>
            <person name="Delehaunty K."/>
            <person name="Do C.B."/>
            <person name="Ebling H."/>
            <person name="Edwards K."/>
            <person name="Eickbush T."/>
            <person name="Evans J.D."/>
            <person name="Filipski A."/>
            <person name="Findeiss S."/>
            <person name="Freyhult E."/>
            <person name="Fulton L."/>
            <person name="Fulton R."/>
            <person name="Garcia A.C."/>
            <person name="Gardiner A."/>
            <person name="Garfield D.A."/>
            <person name="Garvin B.E."/>
            <person name="Gibson G."/>
            <person name="Gilbert D."/>
            <person name="Gnerre S."/>
            <person name="Godfrey J."/>
            <person name="Good R."/>
            <person name="Gotea V."/>
            <person name="Gravely B."/>
            <person name="Greenberg A.J."/>
            <person name="Griffiths-Jones S."/>
            <person name="Gross S."/>
            <person name="Guigo R."/>
            <person name="Gustafson E.A."/>
            <person name="Haerty W."/>
            <person name="Hahn M.W."/>
            <person name="Halligan D.L."/>
            <person name="Halpern A.L."/>
            <person name="Halter G.M."/>
            <person name="Han M.V."/>
            <person name="Heger A."/>
            <person name="Hillier L."/>
            <person name="Hinrichs A.S."/>
            <person name="Holmes I."/>
            <person name="Hoskins R.A."/>
            <person name="Hubisz M.J."/>
            <person name="Hultmark D."/>
            <person name="Huntley M.A."/>
            <person name="Jaffe D.B."/>
            <person name="Jagadeeshan S."/>
            <person name="Jeck W.R."/>
            <person name="Johnson J."/>
            <person name="Jones C.D."/>
            <person name="Jordan W.C."/>
            <person name="Karpen G.H."/>
            <person name="Kataoka E."/>
            <person name="Keightley P.D."/>
            <person name="Kheradpour P."/>
            <person name="Kirkness E.F."/>
            <person name="Koerich L.B."/>
            <person name="Kristiansen K."/>
            <person name="Kudrna D."/>
            <person name="Kulathinal R.J."/>
            <person name="Kumar S."/>
            <person name="Kwok R."/>
            <person name="Lander E."/>
            <person name="Langley C.H."/>
            <person name="Lapoint R."/>
            <person name="Lazzaro B.P."/>
            <person name="Lee S.J."/>
            <person name="Levesque L."/>
            <person name="Li R."/>
            <person name="Lin C.F."/>
            <person name="Lin M.F."/>
            <person name="Lindblad-Toh K."/>
            <person name="Llopart A."/>
            <person name="Long M."/>
            <person name="Low L."/>
            <person name="Lozovsky E."/>
            <person name="Lu J."/>
            <person name="Luo M."/>
            <person name="Machado C.A."/>
            <person name="Makalowski W."/>
            <person name="Marzo M."/>
            <person name="Matsuda M."/>
            <person name="Matzkin L."/>
            <person name="McAllister B."/>
            <person name="McBride C.S."/>
            <person name="McKernan B."/>
            <person name="McKernan K."/>
            <person name="Mendez-Lago M."/>
            <person name="Minx P."/>
            <person name="Mollenhauer M.U."/>
            <person name="Montooth K."/>
            <person name="Mount S.M."/>
            <person name="Mu X."/>
            <person name="Myers E."/>
            <person name="Negre B."/>
            <person name="Newfeld S."/>
            <person name="Nielsen R."/>
            <person name="Noor M.A."/>
            <person name="O'Grady P."/>
            <person name="Pachter L."/>
            <person name="Papaceit M."/>
            <person name="Parisi M.J."/>
            <person name="Parisi M."/>
            <person name="Parts L."/>
            <person name="Pedersen J.S."/>
            <person name="Pesole G."/>
            <person name="Phillippy A.M."/>
            <person name="Ponting C.P."/>
            <person name="Pop M."/>
            <person name="Porcelli D."/>
            <person name="Powell J.R."/>
            <person name="Prohaska S."/>
            <person name="Pruitt K."/>
            <person name="Puig M."/>
            <person name="Quesneville H."/>
            <person name="Ram K.R."/>
            <person name="Rand D."/>
            <person name="Rasmussen M.D."/>
            <person name="Reed L.K."/>
            <person name="Reenan R."/>
            <person name="Reily A."/>
            <person name="Remington K.A."/>
            <person name="Rieger T.T."/>
            <person name="Ritchie M.G."/>
            <person name="Robin C."/>
            <person name="Rogers Y.H."/>
            <person name="Rohde C."/>
            <person name="Rozas J."/>
            <person name="Rubenfield M.J."/>
            <person name="Ruiz A."/>
            <person name="Russo S."/>
            <person name="Salzberg S.L."/>
            <person name="Sanchez-Gracia A."/>
            <person name="Saranga D.J."/>
            <person name="Sato H."/>
            <person name="Schaeffer S.W."/>
            <person name="Schatz M.C."/>
            <person name="Schlenke T."/>
            <person name="Schwartz R."/>
            <person name="Segarra C."/>
            <person name="Singh R.S."/>
            <person name="Sirot L."/>
            <person name="Sirota M."/>
            <person name="Sisneros N.B."/>
            <person name="Smith C.D."/>
            <person name="Smith T.F."/>
            <person name="Spieth J."/>
            <person name="Stage D.E."/>
            <person name="Stark A."/>
            <person name="Stephan W."/>
            <person name="Strausberg R.L."/>
            <person name="Strempel S."/>
            <person name="Sturgill D."/>
            <person name="Sutton G."/>
            <person name="Sutton G.G."/>
            <person name="Tao W."/>
            <person name="Teichmann S."/>
            <person name="Tobari Y.N."/>
            <person name="Tomimura Y."/>
            <person name="Tsolas J.M."/>
            <person name="Valente V.L."/>
            <person name="Venter E."/>
            <person name="Venter J.C."/>
            <person name="Vicario S."/>
            <person name="Vieira F.G."/>
            <person name="Vilella A.J."/>
            <person name="Villasante A."/>
            <person name="Walenz B."/>
            <person name="Wang J."/>
            <person name="Wasserman M."/>
            <person name="Watts T."/>
            <person name="Wilson D."/>
            <person name="Wilson R.K."/>
            <person name="Wing R.A."/>
            <person name="Wolfner M.F."/>
            <person name="Wong A."/>
            <person name="Wong G.K."/>
            <person name="Wu C.I."/>
            <person name="Wu G."/>
            <person name="Yamamoto D."/>
            <person name="Yang H.P."/>
            <person name="Yang S.P."/>
            <person name="Yorke J.A."/>
            <person name="Yoshida K."/>
            <person name="Zdobnov E."/>
            <person name="Zhang P."/>
            <person name="Zhang Y."/>
            <person name="Zimin A.V."/>
            <person name="Baldwin J."/>
            <person name="Abdouelleil A."/>
            <person name="Abdulkadir J."/>
            <person name="Abebe A."/>
            <person name="Abera B."/>
            <person name="Abreu J."/>
            <person name="Acer S.C."/>
            <person name="Aftuck L."/>
            <person name="Alexander A."/>
            <person name="An P."/>
            <person name="Anderson E."/>
            <person name="Anderson S."/>
            <person name="Arachi H."/>
            <person name="Azer M."/>
            <person name="Bachantsang P."/>
            <person name="Barry A."/>
            <person name="Bayul T."/>
            <person name="Berlin A."/>
            <person name="Bessette D."/>
            <person name="Bloom T."/>
            <person name="Blye J."/>
            <person name="Boguslavskiy L."/>
            <person name="Bonnet C."/>
            <person name="Boukhgalter B."/>
            <person name="Bourzgui I."/>
            <person name="Brown A."/>
            <person name="Cahill P."/>
            <person name="Channer S."/>
            <person name="Cheshatsang Y."/>
            <person name="Chuda L."/>
            <person name="Citroen M."/>
            <person name="Collymore A."/>
            <person name="Cooke P."/>
            <person name="Costello M."/>
            <person name="D'Aco K."/>
            <person name="Daza R."/>
            <person name="De Haan G."/>
            <person name="DeGray S."/>
            <person name="DeMaso C."/>
            <person name="Dhargay N."/>
            <person name="Dooley K."/>
            <person name="Dooley E."/>
            <person name="Doricent M."/>
            <person name="Dorje P."/>
            <person name="Dorjee K."/>
            <person name="Dupes A."/>
            <person name="Elong R."/>
            <person name="Falk J."/>
            <person name="Farina A."/>
            <person name="Faro S."/>
            <person name="Ferguson D."/>
            <person name="Fisher S."/>
            <person name="Foley C.D."/>
            <person name="Franke A."/>
            <person name="Friedrich D."/>
            <person name="Gadbois L."/>
            <person name="Gearin G."/>
            <person name="Gearin C.R."/>
            <person name="Giannoukos G."/>
            <person name="Goode T."/>
            <person name="Graham J."/>
            <person name="Grandbois E."/>
            <person name="Grewal S."/>
            <person name="Gyaltsen K."/>
            <person name="Hafez N."/>
            <person name="Hagos B."/>
            <person name="Hall J."/>
            <person name="Henson C."/>
            <person name="Hollinger A."/>
            <person name="Honan T."/>
            <person name="Huard M.D."/>
            <person name="Hughes L."/>
            <person name="Hurhula B."/>
            <person name="Husby M.E."/>
            <person name="Kamat A."/>
            <person name="Kanga B."/>
            <person name="Kashin S."/>
            <person name="Khazanovich D."/>
            <person name="Kisner P."/>
            <person name="Lance K."/>
            <person name="Lara M."/>
            <person name="Lee W."/>
            <person name="Lennon N."/>
            <person name="Letendre F."/>
            <person name="LeVine R."/>
            <person name="Lipovsky A."/>
            <person name="Liu X."/>
            <person name="Liu J."/>
            <person name="Liu S."/>
            <person name="Lokyitsang T."/>
            <person name="Lokyitsang Y."/>
            <person name="Lubonja R."/>
            <person name="Lui A."/>
            <person name="MacDonald P."/>
            <person name="Magnisalis V."/>
            <person name="Maru K."/>
            <person name="Matthews C."/>
            <person name="McCusker W."/>
            <person name="McDonough S."/>
            <person name="Mehta T."/>
            <person name="Meldrim J."/>
            <person name="Meneus L."/>
            <person name="Mihai O."/>
            <person name="Mihalev A."/>
            <person name="Mihova T."/>
            <person name="Mittelman R."/>
            <person name="Mlenga V."/>
            <person name="Montmayeur A."/>
            <person name="Mulrain L."/>
            <person name="Navidi A."/>
            <person name="Naylor J."/>
            <person name="Negash T."/>
            <person name="Nguyen T."/>
            <person name="Nguyen N."/>
            <person name="Nicol R."/>
            <person name="Norbu C."/>
            <person name="Norbu N."/>
            <person name="Novod N."/>
            <person name="O'Neill B."/>
            <person name="Osman S."/>
            <person name="Markiewicz E."/>
            <person name="Oyono O.L."/>
            <person name="Patti C."/>
            <person name="Phunkhang P."/>
            <person name="Pierre F."/>
            <person name="Priest M."/>
            <person name="Raghuraman S."/>
            <person name="Rege F."/>
            <person name="Reyes R."/>
            <person name="Rise C."/>
            <person name="Rogov P."/>
            <person name="Ross K."/>
            <person name="Ryan E."/>
            <person name="Settipalli S."/>
            <person name="Shea T."/>
            <person name="Sherpa N."/>
            <person name="Shi L."/>
            <person name="Shih D."/>
            <person name="Sparrow T."/>
            <person name="Spaulding J."/>
            <person name="Stalker J."/>
            <person name="Stange-Thomann N."/>
            <person name="Stavropoulos S."/>
            <person name="Stone C."/>
            <person name="Strader C."/>
            <person name="Tesfaye S."/>
            <person name="Thomson T."/>
            <person name="Thoulutsang Y."/>
            <person name="Thoulutsang D."/>
            <person name="Topham K."/>
            <person name="Topping I."/>
            <person name="Tsamla T."/>
            <person name="Vassiliev H."/>
            <person name="Vo A."/>
            <person name="Wangchuk T."/>
            <person name="Wangdi T."/>
            <person name="Weiand M."/>
            <person name="Wilkinson J."/>
            <person name="Wilson A."/>
            <person name="Yadav S."/>
            <person name="Young G."/>
            <person name="Yu Q."/>
            <person name="Zembek L."/>
            <person name="Zhong D."/>
            <person name="Zimmer A."/>
            <person name="Zwirko Z."/>
            <person name="Jaffe D.B."/>
            <person name="Alvarez P."/>
            <person name="Brockman W."/>
            <person name="Butler J."/>
            <person name="Chin C."/>
            <person name="Gnerre S."/>
            <person name="Grabherr M."/>
            <person name="Kleber M."/>
            <person name="Mauceli E."/>
            <person name="MacCallum I."/>
        </authorList>
    </citation>
    <scope>NUCLEOTIDE SEQUENCE [LARGE SCALE GENOMIC DNA]</scope>
    <source>
        <strain evidence="7">Tucson 15010-1051.87</strain>
    </source>
</reference>
<dbReference type="InParanoid" id="B4LPQ5"/>
<dbReference type="PhylomeDB" id="B4LPQ5"/>
<dbReference type="CDD" id="cd00087">
    <property type="entry name" value="FReD"/>
    <property type="match status" value="1"/>
</dbReference>